<organism evidence="1 2">
    <name type="scientific">Desulfovibrio legallii</name>
    <dbReference type="NCBI Taxonomy" id="571438"/>
    <lineage>
        <taxon>Bacteria</taxon>
        <taxon>Pseudomonadati</taxon>
        <taxon>Thermodesulfobacteriota</taxon>
        <taxon>Desulfovibrionia</taxon>
        <taxon>Desulfovibrionales</taxon>
        <taxon>Desulfovibrionaceae</taxon>
        <taxon>Desulfovibrio</taxon>
    </lineage>
</organism>
<name>A0A1G7P2F0_9BACT</name>
<dbReference type="AlphaFoldDB" id="A0A1G7P2F0"/>
<dbReference type="EMBL" id="FNBX01000014">
    <property type="protein sequence ID" value="SDF80486.1"/>
    <property type="molecule type" value="Genomic_DNA"/>
</dbReference>
<dbReference type="OrthoDB" id="5459320at2"/>
<dbReference type="Proteomes" id="UP000199355">
    <property type="component" value="Unassembled WGS sequence"/>
</dbReference>
<keyword evidence="2" id="KW-1185">Reference proteome</keyword>
<proteinExistence type="predicted"/>
<reference evidence="2" key="1">
    <citation type="submission" date="2016-10" db="EMBL/GenBank/DDBJ databases">
        <authorList>
            <person name="Varghese N."/>
            <person name="Submissions S."/>
        </authorList>
    </citation>
    <scope>NUCLEOTIDE SEQUENCE [LARGE SCALE GENOMIC DNA]</scope>
    <source>
        <strain evidence="2">KHC7</strain>
    </source>
</reference>
<sequence>MKYLIVEDFSGQAVPFIFPRRVDHSDMREQLPYSRVIAAGFVELGPQGFICSGSNPELGLASRPAEDAAIIAEALRQR</sequence>
<evidence type="ECO:0000313" key="1">
    <source>
        <dbReference type="EMBL" id="SDF80486.1"/>
    </source>
</evidence>
<accession>A0A1G7P2F0</accession>
<protein>
    <submittedName>
        <fullName evidence="1">Uncharacterized protein</fullName>
    </submittedName>
</protein>
<gene>
    <name evidence="1" type="ORF">SAMN05192586_11414</name>
</gene>
<dbReference type="RefSeq" id="WP_092154418.1">
    <property type="nucleotide sequence ID" value="NZ_FNBX01000014.1"/>
</dbReference>
<evidence type="ECO:0000313" key="2">
    <source>
        <dbReference type="Proteomes" id="UP000199355"/>
    </source>
</evidence>
<dbReference type="STRING" id="571438.SAMN05192586_11414"/>